<accession>U4V369</accession>
<comment type="caution">
    <text evidence="1">The sequence shown here is derived from an EMBL/GenBank/DDBJ whole genome shotgun (WGS) entry which is preliminary data.</text>
</comment>
<sequence length="43" mass="5057">MRDLRNVKAIIILILFAGIFRARHNGFEYEVRQGDGTPRRRAE</sequence>
<proteinExistence type="predicted"/>
<gene>
    <name evidence="1" type="ORF">Q644_10745</name>
</gene>
<protein>
    <submittedName>
        <fullName evidence="1">Uncharacterized protein</fullName>
    </submittedName>
</protein>
<dbReference type="PATRIC" id="fig|1337887.3.peg.5639"/>
<reference evidence="1 2" key="1">
    <citation type="journal article" date="2014" name="FEMS Microbiol. Lett.">
        <title>Genome sequencing analysis reveals virulence-related gene content of Ochrobactrum intermedium strain 229E, a urease-positive strain isolated from the human gastric niche.</title>
        <authorList>
            <person name="Kulkarni G.J."/>
            <person name="Shetty S."/>
            <person name="Dharne M.S."/>
            <person name="Shouche Y.S."/>
        </authorList>
    </citation>
    <scope>NUCLEOTIDE SEQUENCE [LARGE SCALE GENOMIC DNA]</scope>
    <source>
        <strain evidence="1 2">229E</strain>
    </source>
</reference>
<evidence type="ECO:0000313" key="1">
    <source>
        <dbReference type="EMBL" id="ERL99502.1"/>
    </source>
</evidence>
<dbReference type="EMBL" id="ASXJ01000378">
    <property type="protein sequence ID" value="ERL99502.1"/>
    <property type="molecule type" value="Genomic_DNA"/>
</dbReference>
<dbReference type="Proteomes" id="UP000016842">
    <property type="component" value="Unassembled WGS sequence"/>
</dbReference>
<name>U4V369_9HYPH</name>
<organism evidence="1 2">
    <name type="scientific">Brucella intermedia 229E</name>
    <dbReference type="NCBI Taxonomy" id="1337887"/>
    <lineage>
        <taxon>Bacteria</taxon>
        <taxon>Pseudomonadati</taxon>
        <taxon>Pseudomonadota</taxon>
        <taxon>Alphaproteobacteria</taxon>
        <taxon>Hyphomicrobiales</taxon>
        <taxon>Brucellaceae</taxon>
        <taxon>Brucella/Ochrobactrum group</taxon>
        <taxon>Brucella</taxon>
    </lineage>
</organism>
<dbReference type="AlphaFoldDB" id="U4V369"/>
<evidence type="ECO:0000313" key="2">
    <source>
        <dbReference type="Proteomes" id="UP000016842"/>
    </source>
</evidence>